<dbReference type="Proteomes" id="UP001521222">
    <property type="component" value="Unassembled WGS sequence"/>
</dbReference>
<comment type="caution">
    <text evidence="2">The sequence shown here is derived from an EMBL/GenBank/DDBJ whole genome shotgun (WGS) entry which is preliminary data.</text>
</comment>
<dbReference type="Gene3D" id="2.30.30.490">
    <property type="match status" value="1"/>
</dbReference>
<feature type="domain" description="DUF7893" evidence="1">
    <location>
        <begin position="1"/>
        <end position="91"/>
    </location>
</feature>
<name>A0ABR3S516_9PLEO</name>
<organism evidence="2 3">
    <name type="scientific">Nothophoma quercina</name>
    <dbReference type="NCBI Taxonomy" id="749835"/>
    <lineage>
        <taxon>Eukaryota</taxon>
        <taxon>Fungi</taxon>
        <taxon>Dikarya</taxon>
        <taxon>Ascomycota</taxon>
        <taxon>Pezizomycotina</taxon>
        <taxon>Dothideomycetes</taxon>
        <taxon>Pleosporomycetidae</taxon>
        <taxon>Pleosporales</taxon>
        <taxon>Pleosporineae</taxon>
        <taxon>Didymellaceae</taxon>
        <taxon>Nothophoma</taxon>
    </lineage>
</organism>
<reference evidence="2 3" key="1">
    <citation type="submission" date="2024-02" db="EMBL/GenBank/DDBJ databases">
        <title>De novo assembly and annotation of 12 fungi associated with fruit tree decline syndrome in Ontario, Canada.</title>
        <authorList>
            <person name="Sulman M."/>
            <person name="Ellouze W."/>
            <person name="Ilyukhin E."/>
        </authorList>
    </citation>
    <scope>NUCLEOTIDE SEQUENCE [LARGE SCALE GENOMIC DNA]</scope>
    <source>
        <strain evidence="2 3">M97-236</strain>
    </source>
</reference>
<evidence type="ECO:0000313" key="3">
    <source>
        <dbReference type="Proteomes" id="UP001521222"/>
    </source>
</evidence>
<dbReference type="InterPro" id="IPR043151">
    <property type="entry name" value="BAH_sf"/>
</dbReference>
<evidence type="ECO:0000313" key="2">
    <source>
        <dbReference type="EMBL" id="KAL1611583.1"/>
    </source>
</evidence>
<proteinExistence type="predicted"/>
<evidence type="ECO:0000259" key="1">
    <source>
        <dbReference type="Pfam" id="PF25423"/>
    </source>
</evidence>
<sequence>MWIASLARHVIDYLGQSKGSIGLHNFRGDFGWGLIEQRGQRDEFDQWFSQVNHRIDLRTAINAYKDFIWKQTIGTRNEKHLQSHSLWAECMQGGCVAVKAQQQSVQGTVATPQVFNAFQGMYFEKHLKKIPLSKAVKEKQNVRKVLMGFAQGTPSQAKLGGADNTTDRPIREGDVVSFVHKRFRSGGSPLFFGLVQAINSRESSEEKLLHILRIIRPNDTIIGAAPYPIANELFLMDQCNCNGENWEIYASDVQAIHCVDWSPSTLETSRDIIIRQTYLTQNKAFVTVQEDHKTCLCHRKEIPPAIYRQGDTVYVADGNAARLQPVVIRERDEISGTYKAQVLKPLEDYEELALQSGRKRTFRNELVLTLETTDVHPSQIVRSCDIRFMSQSRVINNKIPFPYNRWGTGDHWIVSMVLLRIPITYGGCKTQAGQ</sequence>
<accession>A0ABR3S516</accession>
<gene>
    <name evidence="2" type="ORF">SLS59_000302</name>
</gene>
<dbReference type="Pfam" id="PF25423">
    <property type="entry name" value="DUF7893"/>
    <property type="match status" value="1"/>
</dbReference>
<keyword evidence="3" id="KW-1185">Reference proteome</keyword>
<protein>
    <recommendedName>
        <fullName evidence="1">DUF7893 domain-containing protein</fullName>
    </recommendedName>
</protein>
<dbReference type="EMBL" id="JAKIXB020000001">
    <property type="protein sequence ID" value="KAL1611583.1"/>
    <property type="molecule type" value="Genomic_DNA"/>
</dbReference>
<dbReference type="InterPro" id="IPR057215">
    <property type="entry name" value="DUF7893"/>
</dbReference>